<proteinExistence type="predicted"/>
<comment type="caution">
    <text evidence="1">The sequence shown here is derived from an EMBL/GenBank/DDBJ whole genome shotgun (WGS) entry which is preliminary data.</text>
</comment>
<keyword evidence="2" id="KW-1185">Reference proteome</keyword>
<dbReference type="Proteomes" id="UP000299102">
    <property type="component" value="Unassembled WGS sequence"/>
</dbReference>
<protein>
    <submittedName>
        <fullName evidence="1">Uncharacterized protein</fullName>
    </submittedName>
</protein>
<gene>
    <name evidence="1" type="ORF">EVAR_77592_1</name>
</gene>
<reference evidence="1 2" key="1">
    <citation type="journal article" date="2019" name="Commun. Biol.">
        <title>The bagworm genome reveals a unique fibroin gene that provides high tensile strength.</title>
        <authorList>
            <person name="Kono N."/>
            <person name="Nakamura H."/>
            <person name="Ohtoshi R."/>
            <person name="Tomita M."/>
            <person name="Numata K."/>
            <person name="Arakawa K."/>
        </authorList>
    </citation>
    <scope>NUCLEOTIDE SEQUENCE [LARGE SCALE GENOMIC DNA]</scope>
</reference>
<dbReference type="EMBL" id="BGZK01000039">
    <property type="protein sequence ID" value="GBP10189.1"/>
    <property type="molecule type" value="Genomic_DNA"/>
</dbReference>
<organism evidence="1 2">
    <name type="scientific">Eumeta variegata</name>
    <name type="common">Bagworm moth</name>
    <name type="synonym">Eumeta japonica</name>
    <dbReference type="NCBI Taxonomy" id="151549"/>
    <lineage>
        <taxon>Eukaryota</taxon>
        <taxon>Metazoa</taxon>
        <taxon>Ecdysozoa</taxon>
        <taxon>Arthropoda</taxon>
        <taxon>Hexapoda</taxon>
        <taxon>Insecta</taxon>
        <taxon>Pterygota</taxon>
        <taxon>Neoptera</taxon>
        <taxon>Endopterygota</taxon>
        <taxon>Lepidoptera</taxon>
        <taxon>Glossata</taxon>
        <taxon>Ditrysia</taxon>
        <taxon>Tineoidea</taxon>
        <taxon>Psychidae</taxon>
        <taxon>Oiketicinae</taxon>
        <taxon>Eumeta</taxon>
    </lineage>
</organism>
<sequence length="126" mass="13923">MFKRFDEALKSGYLMYLITTYRPAVSTVDSSGCPWATVTTFRFAKYASSSVSPTGAPHLTQVSNDHAQRDVARAYTSAGARAGTPGRTSQSRVQADQFRKFKMIQSVSLRRQNDVKRARAPATLLV</sequence>
<evidence type="ECO:0000313" key="1">
    <source>
        <dbReference type="EMBL" id="GBP10189.1"/>
    </source>
</evidence>
<accession>A0A4C1T6P2</accession>
<evidence type="ECO:0000313" key="2">
    <source>
        <dbReference type="Proteomes" id="UP000299102"/>
    </source>
</evidence>
<dbReference type="AlphaFoldDB" id="A0A4C1T6P2"/>
<name>A0A4C1T6P2_EUMVA</name>